<dbReference type="VEuPathDB" id="TriTrypDB:LPAL13_310033900"/>
<feature type="compositionally biased region" description="Polar residues" evidence="2">
    <location>
        <begin position="62"/>
        <end position="80"/>
    </location>
</feature>
<evidence type="ECO:0000313" key="3">
    <source>
        <dbReference type="EMBL" id="AIO00845.1"/>
    </source>
</evidence>
<dbReference type="KEGG" id="lpan:LPMP_312600"/>
<dbReference type="RefSeq" id="XP_010701645.1">
    <property type="nucleotide sequence ID" value="XM_010703343.1"/>
</dbReference>
<organism evidence="3 4">
    <name type="scientific">Leishmania panamensis</name>
    <dbReference type="NCBI Taxonomy" id="5679"/>
    <lineage>
        <taxon>Eukaryota</taxon>
        <taxon>Discoba</taxon>
        <taxon>Euglenozoa</taxon>
        <taxon>Kinetoplastea</taxon>
        <taxon>Metakinetoplastina</taxon>
        <taxon>Trypanosomatida</taxon>
        <taxon>Trypanosomatidae</taxon>
        <taxon>Leishmaniinae</taxon>
        <taxon>Leishmania</taxon>
        <taxon>Leishmania guyanensis species complex</taxon>
    </lineage>
</organism>
<protein>
    <recommendedName>
        <fullName evidence="5">Kinetoplastid kinetochore protein 8</fullName>
    </recommendedName>
</protein>
<dbReference type="OrthoDB" id="272695at2759"/>
<reference evidence="3 4" key="1">
    <citation type="journal article" date="2015" name="Sci. Rep.">
        <title>The genome of Leishmania panamensis: insights into genomics of the L. (Viannia) subgenus.</title>
        <authorList>
            <person name="Llanes A."/>
            <person name="Restrepo C.M."/>
            <person name="Vecchio G.D."/>
            <person name="Anguizola F.J."/>
            <person name="Lleonart R."/>
        </authorList>
    </citation>
    <scope>NUCLEOTIDE SEQUENCE [LARGE SCALE GENOMIC DNA]</scope>
    <source>
        <strain evidence="3 4">MHOM/PA/94/PSC-1</strain>
    </source>
</reference>
<gene>
    <name evidence="3" type="ORF">LPMP_312600</name>
</gene>
<feature type="region of interest" description="Disordered" evidence="2">
    <location>
        <begin position="365"/>
        <end position="391"/>
    </location>
</feature>
<feature type="coiled-coil region" evidence="1">
    <location>
        <begin position="232"/>
        <end position="283"/>
    </location>
</feature>
<name>A0A088RZW9_LEIPA</name>
<evidence type="ECO:0000313" key="4">
    <source>
        <dbReference type="Proteomes" id="UP000063063"/>
    </source>
</evidence>
<dbReference type="VEuPathDB" id="TriTrypDB:LPMP_312600"/>
<evidence type="ECO:0000256" key="2">
    <source>
        <dbReference type="SAM" id="MobiDB-lite"/>
    </source>
</evidence>
<keyword evidence="4" id="KW-1185">Reference proteome</keyword>
<sequence length="436" mass="48350">MSAQPYSGLRSTTPPLYYRRPEGTAPSYYTVPAREVEGLRIPSFLPAAAMGSGVPTTVASEFPRTSTSLLPSADRSSVNRAPTAMTTAPTPSSRLSGYAMPSVVNPYSQGTSQQLAMAHVAEPVNPSSYLQQANAMSRWSCQPPPVQQPQYPTLDPVAARVAAIDAEEAAMAEEEMVLRAKLVELQVERKRQEEEQLYLSHGWAQMLENEERYYTEPVIDLRPDIMAREQQCAMLHNHLQQVEAQAQHAQSQLQGTEYILRDAESFEQERRRVQDAFQDVERRRRECVARAERYFDVETKRVVEGNKAMRKLDSQLHEMTQHGLLAQLQDNNRHLSSGRRSASRAVTFAPDKSIVLDLGYEESASSAEPVTIDDESCGVTSSYTSAHGTAPQDEGNSAYAFCGLPDEDIGGTSVAFSLNDTKDSLMKRRKVEIASV</sequence>
<dbReference type="EMBL" id="CP009400">
    <property type="protein sequence ID" value="AIO00845.1"/>
    <property type="molecule type" value="Genomic_DNA"/>
</dbReference>
<dbReference type="AlphaFoldDB" id="A0A088RZW9"/>
<feature type="compositionally biased region" description="Low complexity" evidence="2">
    <location>
        <begin position="81"/>
        <end position="91"/>
    </location>
</feature>
<feature type="compositionally biased region" description="Polar residues" evidence="2">
    <location>
        <begin position="378"/>
        <end position="387"/>
    </location>
</feature>
<proteinExistence type="predicted"/>
<dbReference type="eggNOG" id="ENOG502RZC3">
    <property type="taxonomic scope" value="Eukaryota"/>
</dbReference>
<accession>A0A088RZW9</accession>
<dbReference type="GeneID" id="22577686"/>
<evidence type="ECO:0008006" key="5">
    <source>
        <dbReference type="Google" id="ProtNLM"/>
    </source>
</evidence>
<keyword evidence="1" id="KW-0175">Coiled coil</keyword>
<feature type="region of interest" description="Disordered" evidence="2">
    <location>
        <begin position="62"/>
        <end position="97"/>
    </location>
</feature>
<dbReference type="Proteomes" id="UP000063063">
    <property type="component" value="Chromosome 31"/>
</dbReference>
<evidence type="ECO:0000256" key="1">
    <source>
        <dbReference type="SAM" id="Coils"/>
    </source>
</evidence>